<dbReference type="SUPFAM" id="SSF46785">
    <property type="entry name" value="Winged helix' DNA-binding domain"/>
    <property type="match status" value="1"/>
</dbReference>
<comment type="caution">
    <text evidence="2">The sequence shown here is derived from an EMBL/GenBank/DDBJ whole genome shotgun (WGS) entry which is preliminary data.</text>
</comment>
<dbReference type="PANTHER" id="PTHR11949">
    <property type="entry name" value="INTERFERON REGULATORY FACTOR"/>
    <property type="match status" value="1"/>
</dbReference>
<dbReference type="AlphaFoldDB" id="A0AAD7WVU9"/>
<gene>
    <name evidence="2" type="ORF">AAFF_G00171530</name>
</gene>
<dbReference type="PANTHER" id="PTHR11949:SF10">
    <property type="entry name" value="INTERFERON REGULATORY FACTOR 5"/>
    <property type="match status" value="1"/>
</dbReference>
<dbReference type="Pfam" id="PF00605">
    <property type="entry name" value="IRF"/>
    <property type="match status" value="1"/>
</dbReference>
<protein>
    <recommendedName>
        <fullName evidence="1">IRF tryptophan pentad repeat domain-containing protein</fullName>
    </recommendedName>
</protein>
<organism evidence="2 3">
    <name type="scientific">Aldrovandia affinis</name>
    <dbReference type="NCBI Taxonomy" id="143900"/>
    <lineage>
        <taxon>Eukaryota</taxon>
        <taxon>Metazoa</taxon>
        <taxon>Chordata</taxon>
        <taxon>Craniata</taxon>
        <taxon>Vertebrata</taxon>
        <taxon>Euteleostomi</taxon>
        <taxon>Actinopterygii</taxon>
        <taxon>Neopterygii</taxon>
        <taxon>Teleostei</taxon>
        <taxon>Notacanthiformes</taxon>
        <taxon>Halosauridae</taxon>
        <taxon>Aldrovandia</taxon>
    </lineage>
</organism>
<dbReference type="GO" id="GO:0002376">
    <property type="term" value="P:immune system process"/>
    <property type="evidence" value="ECO:0007669"/>
    <property type="project" value="TreeGrafter"/>
</dbReference>
<evidence type="ECO:0000313" key="2">
    <source>
        <dbReference type="EMBL" id="KAJ8411147.1"/>
    </source>
</evidence>
<dbReference type="Gene3D" id="1.10.10.10">
    <property type="entry name" value="Winged helix-like DNA-binding domain superfamily/Winged helix DNA-binding domain"/>
    <property type="match status" value="1"/>
</dbReference>
<accession>A0AAD7WVU9</accession>
<reference evidence="2" key="1">
    <citation type="journal article" date="2023" name="Science">
        <title>Genome structures resolve the early diversification of teleost fishes.</title>
        <authorList>
            <person name="Parey E."/>
            <person name="Louis A."/>
            <person name="Montfort J."/>
            <person name="Bouchez O."/>
            <person name="Roques C."/>
            <person name="Iampietro C."/>
            <person name="Lluch J."/>
            <person name="Castinel A."/>
            <person name="Donnadieu C."/>
            <person name="Desvignes T."/>
            <person name="Floi Bucao C."/>
            <person name="Jouanno E."/>
            <person name="Wen M."/>
            <person name="Mejri S."/>
            <person name="Dirks R."/>
            <person name="Jansen H."/>
            <person name="Henkel C."/>
            <person name="Chen W.J."/>
            <person name="Zahm M."/>
            <person name="Cabau C."/>
            <person name="Klopp C."/>
            <person name="Thompson A.W."/>
            <person name="Robinson-Rechavi M."/>
            <person name="Braasch I."/>
            <person name="Lecointre G."/>
            <person name="Bobe J."/>
            <person name="Postlethwait J.H."/>
            <person name="Berthelot C."/>
            <person name="Roest Crollius H."/>
            <person name="Guiguen Y."/>
        </authorList>
    </citation>
    <scope>NUCLEOTIDE SEQUENCE</scope>
    <source>
        <strain evidence="2">NC1722</strain>
    </source>
</reference>
<evidence type="ECO:0000259" key="1">
    <source>
        <dbReference type="PROSITE" id="PS51507"/>
    </source>
</evidence>
<dbReference type="PRINTS" id="PR00267">
    <property type="entry name" value="INTFRNREGFCT"/>
</dbReference>
<evidence type="ECO:0000313" key="3">
    <source>
        <dbReference type="Proteomes" id="UP001221898"/>
    </source>
</evidence>
<dbReference type="InterPro" id="IPR036390">
    <property type="entry name" value="WH_DNA-bd_sf"/>
</dbReference>
<proteinExistence type="predicted"/>
<name>A0AAD7WVU9_9TELE</name>
<dbReference type="Proteomes" id="UP001221898">
    <property type="component" value="Unassembled WGS sequence"/>
</dbReference>
<keyword evidence="3" id="KW-1185">Reference proteome</keyword>
<dbReference type="PROSITE" id="PS51507">
    <property type="entry name" value="IRF_2"/>
    <property type="match status" value="1"/>
</dbReference>
<dbReference type="InterPro" id="IPR036388">
    <property type="entry name" value="WH-like_DNA-bd_sf"/>
</dbReference>
<dbReference type="GO" id="GO:0000981">
    <property type="term" value="F:DNA-binding transcription factor activity, RNA polymerase II-specific"/>
    <property type="evidence" value="ECO:0007669"/>
    <property type="project" value="TreeGrafter"/>
</dbReference>
<dbReference type="EMBL" id="JAINUG010000023">
    <property type="protein sequence ID" value="KAJ8411147.1"/>
    <property type="molecule type" value="Genomic_DNA"/>
</dbReference>
<feature type="domain" description="IRF tryptophan pentad repeat" evidence="1">
    <location>
        <begin position="28"/>
        <end position="118"/>
    </location>
</feature>
<sequence>MTPGGDINACHSSDSVNRFQGMSLQPGRNRLKPWPIAQVNSRKYRGLQWLGFHQKLFRIPWHHATCRQSTPEEGNTIFKQVRFPSVAEIPKEKQCFYYTVMDQGLILEIQGQDIRVVR</sequence>
<dbReference type="GO" id="GO:0000978">
    <property type="term" value="F:RNA polymerase II cis-regulatory region sequence-specific DNA binding"/>
    <property type="evidence" value="ECO:0007669"/>
    <property type="project" value="TreeGrafter"/>
</dbReference>
<dbReference type="GO" id="GO:0005634">
    <property type="term" value="C:nucleus"/>
    <property type="evidence" value="ECO:0007669"/>
    <property type="project" value="TreeGrafter"/>
</dbReference>
<dbReference type="InterPro" id="IPR001346">
    <property type="entry name" value="Interferon_reg_fact_DNA-bd_dom"/>
</dbReference>